<keyword evidence="3" id="KW-1185">Reference proteome</keyword>
<gene>
    <name evidence="2" type="ORF">M407DRAFT_234496</name>
</gene>
<evidence type="ECO:0000313" key="3">
    <source>
        <dbReference type="Proteomes" id="UP000054248"/>
    </source>
</evidence>
<dbReference type="PANTHER" id="PTHR38705">
    <property type="entry name" value="PROTEIN RDS1"/>
    <property type="match status" value="1"/>
</dbReference>
<evidence type="ECO:0000256" key="1">
    <source>
        <dbReference type="SAM" id="SignalP"/>
    </source>
</evidence>
<keyword evidence="1" id="KW-0732">Signal</keyword>
<name>A0A0C3MI37_9AGAM</name>
<dbReference type="Pfam" id="PF13668">
    <property type="entry name" value="Ferritin_2"/>
    <property type="match status" value="1"/>
</dbReference>
<accession>A0A0C3MI37</accession>
<dbReference type="InterPro" id="IPR012347">
    <property type="entry name" value="Ferritin-like"/>
</dbReference>
<evidence type="ECO:0000313" key="2">
    <source>
        <dbReference type="EMBL" id="KIO33312.1"/>
    </source>
</evidence>
<sequence>MFSSSFVISLLAASAAVAHPITRNNRPSDTDILQYALTLEHLESKFYREALAKFDEKDFTDAGFPDFARKRFVQIGEHEKTHVDFLSTALGDIAVKPCEYSFPYDDPKSFAGLSMLLEGVGTSAYLGAAKFIENKDYLTAAASVLATEARHATWVASAINKGDPWSGALDTPLDLDQVFSLAAAFITSCPDSNPKLPVKAFPVLSFSPATPHPGDSVQLSYSSSGKSEYFAIFTGLSTIFVPISDDKKVTIPSDAVGTVYGVVTTSNEMVSDDNTVAGPVIMIFPDDVEPKF</sequence>
<dbReference type="InterPro" id="IPR009078">
    <property type="entry name" value="Ferritin-like_SF"/>
</dbReference>
<dbReference type="PANTHER" id="PTHR38705:SF1">
    <property type="entry name" value="PROTEIN RDS1"/>
    <property type="match status" value="1"/>
</dbReference>
<dbReference type="AlphaFoldDB" id="A0A0C3MI37"/>
<dbReference type="OrthoDB" id="1001765at2759"/>
<dbReference type="HOGENOM" id="CLU_029630_0_0_1"/>
<feature type="chain" id="PRO_5002179892" description="Ferritin-like domain-containing protein" evidence="1">
    <location>
        <begin position="19"/>
        <end position="292"/>
    </location>
</feature>
<dbReference type="STRING" id="1051891.A0A0C3MI37"/>
<dbReference type="EMBL" id="KN822949">
    <property type="protein sequence ID" value="KIO33312.1"/>
    <property type="molecule type" value="Genomic_DNA"/>
</dbReference>
<dbReference type="InterPro" id="IPR039254">
    <property type="entry name" value="Rds1"/>
</dbReference>
<dbReference type="Gene3D" id="1.20.1260.10">
    <property type="match status" value="1"/>
</dbReference>
<reference evidence="2 3" key="1">
    <citation type="submission" date="2014-04" db="EMBL/GenBank/DDBJ databases">
        <authorList>
            <consortium name="DOE Joint Genome Institute"/>
            <person name="Kuo A."/>
            <person name="Girlanda M."/>
            <person name="Perotto S."/>
            <person name="Kohler A."/>
            <person name="Nagy L.G."/>
            <person name="Floudas D."/>
            <person name="Copeland A."/>
            <person name="Barry K.W."/>
            <person name="Cichocki N."/>
            <person name="Veneault-Fourrey C."/>
            <person name="LaButti K."/>
            <person name="Lindquist E.A."/>
            <person name="Lipzen A."/>
            <person name="Lundell T."/>
            <person name="Morin E."/>
            <person name="Murat C."/>
            <person name="Sun H."/>
            <person name="Tunlid A."/>
            <person name="Henrissat B."/>
            <person name="Grigoriev I.V."/>
            <person name="Hibbett D.S."/>
            <person name="Martin F."/>
            <person name="Nordberg H.P."/>
            <person name="Cantor M.N."/>
            <person name="Hua S.X."/>
        </authorList>
    </citation>
    <scope>NUCLEOTIDE SEQUENCE [LARGE SCALE GENOMIC DNA]</scope>
    <source>
        <strain evidence="2 3">MUT 4182</strain>
    </source>
</reference>
<dbReference type="Proteomes" id="UP000054248">
    <property type="component" value="Unassembled WGS sequence"/>
</dbReference>
<organism evidence="2 3">
    <name type="scientific">Tulasnella calospora MUT 4182</name>
    <dbReference type="NCBI Taxonomy" id="1051891"/>
    <lineage>
        <taxon>Eukaryota</taxon>
        <taxon>Fungi</taxon>
        <taxon>Dikarya</taxon>
        <taxon>Basidiomycota</taxon>
        <taxon>Agaricomycotina</taxon>
        <taxon>Agaricomycetes</taxon>
        <taxon>Cantharellales</taxon>
        <taxon>Tulasnellaceae</taxon>
        <taxon>Tulasnella</taxon>
    </lineage>
</organism>
<proteinExistence type="predicted"/>
<dbReference type="SUPFAM" id="SSF47240">
    <property type="entry name" value="Ferritin-like"/>
    <property type="match status" value="1"/>
</dbReference>
<evidence type="ECO:0008006" key="4">
    <source>
        <dbReference type="Google" id="ProtNLM"/>
    </source>
</evidence>
<feature type="signal peptide" evidence="1">
    <location>
        <begin position="1"/>
        <end position="18"/>
    </location>
</feature>
<reference evidence="3" key="2">
    <citation type="submission" date="2015-01" db="EMBL/GenBank/DDBJ databases">
        <title>Evolutionary Origins and Diversification of the Mycorrhizal Mutualists.</title>
        <authorList>
            <consortium name="DOE Joint Genome Institute"/>
            <consortium name="Mycorrhizal Genomics Consortium"/>
            <person name="Kohler A."/>
            <person name="Kuo A."/>
            <person name="Nagy L.G."/>
            <person name="Floudas D."/>
            <person name="Copeland A."/>
            <person name="Barry K.W."/>
            <person name="Cichocki N."/>
            <person name="Veneault-Fourrey C."/>
            <person name="LaButti K."/>
            <person name="Lindquist E.A."/>
            <person name="Lipzen A."/>
            <person name="Lundell T."/>
            <person name="Morin E."/>
            <person name="Murat C."/>
            <person name="Riley R."/>
            <person name="Ohm R."/>
            <person name="Sun H."/>
            <person name="Tunlid A."/>
            <person name="Henrissat B."/>
            <person name="Grigoriev I.V."/>
            <person name="Hibbett D.S."/>
            <person name="Martin F."/>
        </authorList>
    </citation>
    <scope>NUCLEOTIDE SEQUENCE [LARGE SCALE GENOMIC DNA]</scope>
    <source>
        <strain evidence="3">MUT 4182</strain>
    </source>
</reference>
<dbReference type="CDD" id="cd00657">
    <property type="entry name" value="Ferritin_like"/>
    <property type="match status" value="1"/>
</dbReference>
<protein>
    <recommendedName>
        <fullName evidence="4">Ferritin-like domain-containing protein</fullName>
    </recommendedName>
</protein>